<accession>A0ABS5Y0D3</accession>
<reference evidence="2 3" key="1">
    <citation type="journal article" date="2021" name="Mar. Drugs">
        <title>Genome Reduction and Secondary Metabolism of the Marine Sponge-Associated Cyanobacterium Leptothoe.</title>
        <authorList>
            <person name="Konstantinou D."/>
            <person name="Popin R.V."/>
            <person name="Fewer D.P."/>
            <person name="Sivonen K."/>
            <person name="Gkelis S."/>
        </authorList>
    </citation>
    <scope>NUCLEOTIDE SEQUENCE [LARGE SCALE GENOMIC DNA]</scope>
    <source>
        <strain evidence="2 3">TAU-MAC 1615</strain>
    </source>
</reference>
<evidence type="ECO:0000313" key="2">
    <source>
        <dbReference type="EMBL" id="MBT9311265.1"/>
    </source>
</evidence>
<name>A0ABS5Y0D3_9CYAN</name>
<keyword evidence="1" id="KW-1133">Transmembrane helix</keyword>
<organism evidence="2 3">
    <name type="scientific">Leptothoe kymatousa TAU-MAC 1615</name>
    <dbReference type="NCBI Taxonomy" id="2364775"/>
    <lineage>
        <taxon>Bacteria</taxon>
        <taxon>Bacillati</taxon>
        <taxon>Cyanobacteriota</taxon>
        <taxon>Cyanophyceae</taxon>
        <taxon>Nodosilineales</taxon>
        <taxon>Cymatolegaceae</taxon>
        <taxon>Leptothoe</taxon>
        <taxon>Leptothoe kymatousa</taxon>
    </lineage>
</organism>
<proteinExistence type="predicted"/>
<keyword evidence="1" id="KW-0812">Transmembrane</keyword>
<feature type="transmembrane region" description="Helical" evidence="1">
    <location>
        <begin position="166"/>
        <end position="187"/>
    </location>
</feature>
<evidence type="ECO:0000256" key="1">
    <source>
        <dbReference type="SAM" id="Phobius"/>
    </source>
</evidence>
<keyword evidence="3" id="KW-1185">Reference proteome</keyword>
<dbReference type="Proteomes" id="UP001196661">
    <property type="component" value="Unassembled WGS sequence"/>
</dbReference>
<feature type="transmembrane region" description="Helical" evidence="1">
    <location>
        <begin position="25"/>
        <end position="46"/>
    </location>
</feature>
<keyword evidence="1" id="KW-0472">Membrane</keyword>
<gene>
    <name evidence="2" type="ORF">IXB28_03530</name>
</gene>
<protein>
    <submittedName>
        <fullName evidence="2">Uncharacterized protein</fullName>
    </submittedName>
</protein>
<dbReference type="EMBL" id="JADOER010000004">
    <property type="protein sequence ID" value="MBT9311265.1"/>
    <property type="molecule type" value="Genomic_DNA"/>
</dbReference>
<sequence length="314" mass="34494">MQIVKQTPSELILRNQPSNVRKGIVILWAVLFSGIPLAMMGAWIYGLGVTQLSCQRESSQVVCDRTQSRLLGALPGPVETFDQVTVAELKTSAATERSVTVVDNWVALQTANGEVAYVEEPMRINGRKGTANEMQAITDQINQFLASEQTTLTLERDLRFRLGNSLFPLLFMGMFVVIGGAVVYVSFRSEELVFDATTQQFHSSCRTLLGTKNWQCALSDLEDVAMDVRTDSHGDAIYALKFIPQPSQPIFMSGSKADVEETCGLIRAFLQGQEPTAPPKKHKKLHASLDVQQQMKDYSASTVSLPTGPDYGAA</sequence>
<dbReference type="RefSeq" id="WP_215617161.1">
    <property type="nucleotide sequence ID" value="NZ_JADOER010000004.1"/>
</dbReference>
<comment type="caution">
    <text evidence="2">The sequence shown here is derived from an EMBL/GenBank/DDBJ whole genome shotgun (WGS) entry which is preliminary data.</text>
</comment>
<evidence type="ECO:0000313" key="3">
    <source>
        <dbReference type="Proteomes" id="UP001196661"/>
    </source>
</evidence>